<protein>
    <submittedName>
        <fullName evidence="3">S9 family peptidase</fullName>
    </submittedName>
</protein>
<name>A0A7S6UN52_9GAMM</name>
<evidence type="ECO:0000313" key="4">
    <source>
        <dbReference type="Proteomes" id="UP000593932"/>
    </source>
</evidence>
<dbReference type="PANTHER" id="PTHR42776:SF27">
    <property type="entry name" value="DIPEPTIDYL PEPTIDASE FAMILY MEMBER 6"/>
    <property type="match status" value="1"/>
</dbReference>
<gene>
    <name evidence="3" type="ORF">INQ42_04220</name>
</gene>
<dbReference type="Proteomes" id="UP000593932">
    <property type="component" value="Chromosome"/>
</dbReference>
<feature type="domain" description="Peptidase S9 prolyl oligopeptidase catalytic" evidence="2">
    <location>
        <begin position="447"/>
        <end position="656"/>
    </location>
</feature>
<dbReference type="EMBL" id="CP063657">
    <property type="protein sequence ID" value="QOW23278.1"/>
    <property type="molecule type" value="Genomic_DNA"/>
</dbReference>
<dbReference type="PANTHER" id="PTHR42776">
    <property type="entry name" value="SERINE PEPTIDASE S9 FAMILY MEMBER"/>
    <property type="match status" value="1"/>
</dbReference>
<keyword evidence="1" id="KW-0378">Hydrolase</keyword>
<evidence type="ECO:0000256" key="1">
    <source>
        <dbReference type="ARBA" id="ARBA00022801"/>
    </source>
</evidence>
<evidence type="ECO:0000313" key="3">
    <source>
        <dbReference type="EMBL" id="QOW23278.1"/>
    </source>
</evidence>
<dbReference type="SUPFAM" id="SSF82171">
    <property type="entry name" value="DPP6 N-terminal domain-like"/>
    <property type="match status" value="1"/>
</dbReference>
<dbReference type="InterPro" id="IPR029058">
    <property type="entry name" value="AB_hydrolase_fold"/>
</dbReference>
<keyword evidence="4" id="KW-1185">Reference proteome</keyword>
<proteinExistence type="predicted"/>
<evidence type="ECO:0000259" key="2">
    <source>
        <dbReference type="Pfam" id="PF00326"/>
    </source>
</evidence>
<accession>A0A7S6UN52</accession>
<dbReference type="Pfam" id="PF00326">
    <property type="entry name" value="Peptidase_S9"/>
    <property type="match status" value="1"/>
</dbReference>
<dbReference type="Gene3D" id="3.40.50.1820">
    <property type="entry name" value="alpha/beta hydrolase"/>
    <property type="match status" value="1"/>
</dbReference>
<organism evidence="3 4">
    <name type="scientific">Novilysobacter avium</name>
    <dbReference type="NCBI Taxonomy" id="2781023"/>
    <lineage>
        <taxon>Bacteria</taxon>
        <taxon>Pseudomonadati</taxon>
        <taxon>Pseudomonadota</taxon>
        <taxon>Gammaproteobacteria</taxon>
        <taxon>Lysobacterales</taxon>
        <taxon>Lysobacteraceae</taxon>
        <taxon>Novilysobacter</taxon>
    </lineage>
</organism>
<reference evidence="3 4" key="1">
    <citation type="submission" date="2020-10" db="EMBL/GenBank/DDBJ databases">
        <title>complete genome sequencing of Lysobacter sp. H23M41.</title>
        <authorList>
            <person name="Bae J.-W."/>
            <person name="Lee S.-Y."/>
        </authorList>
    </citation>
    <scope>NUCLEOTIDE SEQUENCE [LARGE SCALE GENOMIC DNA]</scope>
    <source>
        <strain evidence="3 4">H23M41</strain>
    </source>
</reference>
<dbReference type="InterPro" id="IPR001375">
    <property type="entry name" value="Peptidase_S9_cat"/>
</dbReference>
<dbReference type="SUPFAM" id="SSF53474">
    <property type="entry name" value="alpha/beta-Hydrolases"/>
    <property type="match status" value="1"/>
</dbReference>
<sequence length="663" mass="72668">MFAALTLSPVSAHAESTTAKARPANISAGQVDVDRYVRADLFESIKISPKGDYLAATVPLDNGQRTGLVIMSRADKTITGTFSQGKNTHIDDFHWVNDERVLIGIAEKLGALEAPQSTGELVAINADGGRPQFLVGQRMMGEGAGTRIQPRKVERVAAYLVDPLLSDDKRVIISVMPFSADPYTRAESMDVYTGRRVQVAKAPVRNASFITDNHGVVRFAAGAGTDRRQRVYYRDGDGSDWQLINDESASNLVWYPLGFAADDSVAYIGSTTLDGPDEVLAFDPATGKTKRALRDNDVDPAMVLQSVGGAAPVGVLLHDGKPRTAFFDEQSEDARLYRSLEAAFAGDAVRITSQTADGNLTLVKTWSDRSPGDYYLFNRETKKADHLLSQREWFDPREMAERRPITLKARDGLTLHGYLTLPKGVAAKNLPMVVHPHGGPFEIQDTWGFENDSQLLAEAGYAVLQLNFRGSGGYGKPFINAGQRQWGLAMQDDLTDATRWAIKEGVADAGRICIYGGSYGAYASLMGVAKEPDLYRCAVGYAGVYDLPTMHTHGDIQGHGSGETYLREWIGERNELAAVSPSNMADRIKAPVFLAAGGEDQRTPIEHSKMMERALRSNGVPVETLYYKNEGHGFYLEANRREYYTRLLDFLSRHIGGARAKLD</sequence>